<evidence type="ECO:0000256" key="1">
    <source>
        <dbReference type="ARBA" id="ARBA00001917"/>
    </source>
</evidence>
<comment type="caution">
    <text evidence="12">The sequence shown here is derived from an EMBL/GenBank/DDBJ whole genome shotgun (WGS) entry which is preliminary data.</text>
</comment>
<dbReference type="InterPro" id="IPR023753">
    <property type="entry name" value="FAD/NAD-binding_dom"/>
</dbReference>
<dbReference type="InterPro" id="IPR036188">
    <property type="entry name" value="FAD/NAD-bd_sf"/>
</dbReference>
<comment type="cofactor">
    <cofactor evidence="1">
        <name>FMN</name>
        <dbReference type="ChEBI" id="CHEBI:58210"/>
    </cofactor>
</comment>
<organism evidence="12 13">
    <name type="scientific">Thauera phenylacetica B4P</name>
    <dbReference type="NCBI Taxonomy" id="1234382"/>
    <lineage>
        <taxon>Bacteria</taxon>
        <taxon>Pseudomonadati</taxon>
        <taxon>Pseudomonadota</taxon>
        <taxon>Betaproteobacteria</taxon>
        <taxon>Rhodocyclales</taxon>
        <taxon>Zoogloeaceae</taxon>
        <taxon>Thauera</taxon>
    </lineage>
</organism>
<comment type="similarity">
    <text evidence="3">In the N-terminal section; belongs to the NADH:flavin oxidoreductase/NADH oxidase family.</text>
</comment>
<dbReference type="PRINTS" id="PR00368">
    <property type="entry name" value="FADPNR"/>
</dbReference>
<evidence type="ECO:0000256" key="9">
    <source>
        <dbReference type="ARBA" id="ARBA00023014"/>
    </source>
</evidence>
<dbReference type="CDD" id="cd02803">
    <property type="entry name" value="OYE_like_FMN_family"/>
    <property type="match status" value="1"/>
</dbReference>
<evidence type="ECO:0000256" key="5">
    <source>
        <dbReference type="ARBA" id="ARBA00022643"/>
    </source>
</evidence>
<dbReference type="PANTHER" id="PTHR42917">
    <property type="entry name" value="2,4-DIENOYL-COA REDUCTASE"/>
    <property type="match status" value="1"/>
</dbReference>
<dbReference type="AlphaFoldDB" id="N6Z0V2"/>
<reference evidence="12 13" key="1">
    <citation type="submission" date="2012-09" db="EMBL/GenBank/DDBJ databases">
        <title>Draft Genome Sequences of 6 Strains from Genus Thauera.</title>
        <authorList>
            <person name="Liu B."/>
            <person name="Shapleigh J.P."/>
            <person name="Frostegard A.H."/>
        </authorList>
    </citation>
    <scope>NUCLEOTIDE SEQUENCE [LARGE SCALE GENOMIC DNA]</scope>
    <source>
        <strain evidence="12 13">B4P</strain>
    </source>
</reference>
<keyword evidence="9" id="KW-0411">Iron-sulfur</keyword>
<evidence type="ECO:0000256" key="2">
    <source>
        <dbReference type="ARBA" id="ARBA00001966"/>
    </source>
</evidence>
<dbReference type="InterPro" id="IPR013785">
    <property type="entry name" value="Aldolase_TIM"/>
</dbReference>
<dbReference type="EMBL" id="AMXF01000047">
    <property type="protein sequence ID" value="ENO97455.1"/>
    <property type="molecule type" value="Genomic_DNA"/>
</dbReference>
<evidence type="ECO:0000259" key="10">
    <source>
        <dbReference type="Pfam" id="PF00724"/>
    </source>
</evidence>
<dbReference type="GO" id="GO:0046872">
    <property type="term" value="F:metal ion binding"/>
    <property type="evidence" value="ECO:0007669"/>
    <property type="project" value="UniProtKB-KW"/>
</dbReference>
<keyword evidence="6" id="KW-0479">Metal-binding</keyword>
<dbReference type="GO" id="GO:0016491">
    <property type="term" value="F:oxidoreductase activity"/>
    <property type="evidence" value="ECO:0007669"/>
    <property type="project" value="UniProtKB-KW"/>
</dbReference>
<dbReference type="SUPFAM" id="SSF51395">
    <property type="entry name" value="FMN-linked oxidoreductases"/>
    <property type="match status" value="1"/>
</dbReference>
<keyword evidence="8" id="KW-0408">Iron</keyword>
<evidence type="ECO:0000256" key="6">
    <source>
        <dbReference type="ARBA" id="ARBA00022723"/>
    </source>
</evidence>
<dbReference type="GO" id="GO:0010181">
    <property type="term" value="F:FMN binding"/>
    <property type="evidence" value="ECO:0007669"/>
    <property type="project" value="InterPro"/>
</dbReference>
<evidence type="ECO:0000313" key="12">
    <source>
        <dbReference type="EMBL" id="ENO97455.1"/>
    </source>
</evidence>
<dbReference type="SUPFAM" id="SSF51905">
    <property type="entry name" value="FAD/NAD(P)-binding domain"/>
    <property type="match status" value="1"/>
</dbReference>
<protein>
    <submittedName>
        <fullName evidence="12">NADH:flavin oxidoreductase</fullName>
    </submittedName>
</protein>
<comment type="cofactor">
    <cofactor evidence="2">
        <name>[4Fe-4S] cluster</name>
        <dbReference type="ChEBI" id="CHEBI:49883"/>
    </cofactor>
</comment>
<evidence type="ECO:0000256" key="8">
    <source>
        <dbReference type="ARBA" id="ARBA00023004"/>
    </source>
</evidence>
<dbReference type="Gene3D" id="3.40.50.720">
    <property type="entry name" value="NAD(P)-binding Rossmann-like Domain"/>
    <property type="match status" value="1"/>
</dbReference>
<dbReference type="InterPro" id="IPR001155">
    <property type="entry name" value="OxRdtase_FMN_N"/>
</dbReference>
<dbReference type="InterPro" id="IPR051793">
    <property type="entry name" value="NADH:flavin_oxidoreductase"/>
</dbReference>
<gene>
    <name evidence="12" type="ORF">C667_08765</name>
</gene>
<accession>N6Z0V2</accession>
<dbReference type="PRINTS" id="PR00411">
    <property type="entry name" value="PNDRDTASEI"/>
</dbReference>
<keyword evidence="4" id="KW-0285">Flavoprotein</keyword>
<keyword evidence="13" id="KW-1185">Reference proteome</keyword>
<dbReference type="OrthoDB" id="8985337at2"/>
<evidence type="ECO:0000256" key="4">
    <source>
        <dbReference type="ARBA" id="ARBA00022630"/>
    </source>
</evidence>
<evidence type="ECO:0000256" key="3">
    <source>
        <dbReference type="ARBA" id="ARBA00011048"/>
    </source>
</evidence>
<dbReference type="PANTHER" id="PTHR42917:SF2">
    <property type="entry name" value="2,4-DIENOYL-COA REDUCTASE [(2E)-ENOYL-COA-PRODUCING]"/>
    <property type="match status" value="1"/>
</dbReference>
<keyword evidence="7" id="KW-0560">Oxidoreductase</keyword>
<dbReference type="RefSeq" id="WP_004360921.1">
    <property type="nucleotide sequence ID" value="NZ_AMXF01000047.1"/>
</dbReference>
<keyword evidence="5" id="KW-0288">FMN</keyword>
<dbReference type="Gene3D" id="3.50.50.60">
    <property type="entry name" value="FAD/NAD(P)-binding domain"/>
    <property type="match status" value="1"/>
</dbReference>
<feature type="domain" description="NADH:flavin oxidoreductase/NADH oxidase N-terminal" evidence="10">
    <location>
        <begin position="6"/>
        <end position="335"/>
    </location>
</feature>
<dbReference type="Pfam" id="PF00724">
    <property type="entry name" value="Oxidored_FMN"/>
    <property type="match status" value="1"/>
</dbReference>
<feature type="domain" description="FAD/NAD(P)-binding" evidence="11">
    <location>
        <begin position="381"/>
        <end position="636"/>
    </location>
</feature>
<name>N6Z0V2_9RHOO</name>
<proteinExistence type="inferred from homology"/>
<dbReference type="GO" id="GO:0051536">
    <property type="term" value="F:iron-sulfur cluster binding"/>
    <property type="evidence" value="ECO:0007669"/>
    <property type="project" value="UniProtKB-KW"/>
</dbReference>
<evidence type="ECO:0000259" key="11">
    <source>
        <dbReference type="Pfam" id="PF07992"/>
    </source>
</evidence>
<evidence type="ECO:0000313" key="13">
    <source>
        <dbReference type="Proteomes" id="UP000013047"/>
    </source>
</evidence>
<dbReference type="Gene3D" id="3.20.20.70">
    <property type="entry name" value="Aldolase class I"/>
    <property type="match status" value="1"/>
</dbReference>
<sequence>MRFPHLFRPGKIGSLEIRNRIIGSPMERNYCTAEGRVTQRYIDYLEARARGGVGMLYTEATYVDPRGKGRGLQMGLYDDDLIPQFRKLVRAVQKHGARIGPELNFGGRVVSPEVSGLESWAPSVVPYAGFAPHAMSRDEIEYVIKRFCDAARRAVEAGCDFVGIHGAHGYLLSQFLSPFCNKRDDEYGGDLERRMRFPLEVVTAIRATIGTAVPIVYRVSGDEHQPAGGITLADVTVFAPRLQEAGVNLIDVSAGMYETAWWITQPMEMPQGVLSQSAGPVRAAVDIPVSVSGRLSDPSVAEYVLESGLSDFVTMGRALHADPEFPNKARAGRLDEICTCIACNQGCSDTHARGLPIVCLVNTTTGHEREYAIRPAQSVKRVVVVGGGPAGMEAARILGLRGCDVTLFEREEQPGGQMLLNRNLPGREDMAGHLAWLVTATERAGVKMKLGIEANAELVIAEQPDAIIVATGSMPGLPAIPGIMDSPVVSPYEIIRRPIGGIKRALVIGGGIRGVGVARVLAAKGAEVVLTDPGRELALDIASRSRVLQIQALQALPNVRIHLATTVEALGENYAVLWSSGERTRIDGVDLVVPTQSLLPVTDVADALYERADVPPIYLLGDVRQQRSALEAVQEAAALAHRL</sequence>
<dbReference type="Pfam" id="PF07992">
    <property type="entry name" value="Pyr_redox_2"/>
    <property type="match status" value="1"/>
</dbReference>
<dbReference type="Proteomes" id="UP000013047">
    <property type="component" value="Unassembled WGS sequence"/>
</dbReference>
<evidence type="ECO:0000256" key="7">
    <source>
        <dbReference type="ARBA" id="ARBA00023002"/>
    </source>
</evidence>